<dbReference type="VEuPathDB" id="FungiDB:JI435_412100"/>
<reference evidence="2" key="1">
    <citation type="journal article" date="2021" name="BMC Genomics">
        <title>Chromosome-level genome assembly and manually-curated proteome of model necrotroph Parastagonospora nodorum Sn15 reveals a genome-wide trove of candidate effector homologs, and redundancy of virulence-related functions within an accessory chromosome.</title>
        <authorList>
            <person name="Bertazzoni S."/>
            <person name="Jones D.A.B."/>
            <person name="Phan H.T."/>
            <person name="Tan K.-C."/>
            <person name="Hane J.K."/>
        </authorList>
    </citation>
    <scope>NUCLEOTIDE SEQUENCE [LARGE SCALE GENOMIC DNA]</scope>
    <source>
        <strain evidence="2">SN15 / ATCC MYA-4574 / FGSC 10173)</strain>
    </source>
</reference>
<sequence length="84" mass="9693">MLARHIYIPYKAGSSIQPNHEVNDITSHMSAIDWTRQVATARRRPKPYISHSIGRSRRLAFFTNVAQGQTGRQTRARPEQIHRV</sequence>
<gene>
    <name evidence="1" type="ORF">JI435_412100</name>
</gene>
<keyword evidence="2" id="KW-1185">Reference proteome</keyword>
<protein>
    <submittedName>
        <fullName evidence="1">Uncharacterized protein</fullName>
    </submittedName>
</protein>
<proteinExistence type="predicted"/>
<name>A0A7U2F8L3_PHANO</name>
<evidence type="ECO:0000313" key="2">
    <source>
        <dbReference type="Proteomes" id="UP000663193"/>
    </source>
</evidence>
<accession>A0A7U2F8L3</accession>
<evidence type="ECO:0000313" key="1">
    <source>
        <dbReference type="EMBL" id="QRC98480.1"/>
    </source>
</evidence>
<dbReference type="EMBL" id="CP069030">
    <property type="protein sequence ID" value="QRC98480.1"/>
    <property type="molecule type" value="Genomic_DNA"/>
</dbReference>
<organism evidence="1 2">
    <name type="scientific">Phaeosphaeria nodorum (strain SN15 / ATCC MYA-4574 / FGSC 10173)</name>
    <name type="common">Glume blotch fungus</name>
    <name type="synonym">Parastagonospora nodorum</name>
    <dbReference type="NCBI Taxonomy" id="321614"/>
    <lineage>
        <taxon>Eukaryota</taxon>
        <taxon>Fungi</taxon>
        <taxon>Dikarya</taxon>
        <taxon>Ascomycota</taxon>
        <taxon>Pezizomycotina</taxon>
        <taxon>Dothideomycetes</taxon>
        <taxon>Pleosporomycetidae</taxon>
        <taxon>Pleosporales</taxon>
        <taxon>Pleosporineae</taxon>
        <taxon>Phaeosphaeriaceae</taxon>
        <taxon>Parastagonospora</taxon>
    </lineage>
</organism>
<dbReference type="AlphaFoldDB" id="A0A7U2F8L3"/>
<dbReference type="Proteomes" id="UP000663193">
    <property type="component" value="Chromosome 8"/>
</dbReference>